<keyword evidence="7" id="KW-0067">ATP-binding</keyword>
<evidence type="ECO:0000256" key="14">
    <source>
        <dbReference type="ARBA" id="ARBA00079144"/>
    </source>
</evidence>
<evidence type="ECO:0000256" key="8">
    <source>
        <dbReference type="ARBA" id="ARBA00022967"/>
    </source>
</evidence>
<dbReference type="GO" id="GO:0016887">
    <property type="term" value="F:ATP hydrolysis activity"/>
    <property type="evidence" value="ECO:0007669"/>
    <property type="project" value="InterPro"/>
</dbReference>
<keyword evidence="6" id="KW-0547">Nucleotide-binding</keyword>
<evidence type="ECO:0000256" key="13">
    <source>
        <dbReference type="ARBA" id="ARBA00075361"/>
    </source>
</evidence>
<evidence type="ECO:0000256" key="5">
    <source>
        <dbReference type="ARBA" id="ARBA00022737"/>
    </source>
</evidence>
<feature type="transmembrane region" description="Helical" evidence="18">
    <location>
        <begin position="2787"/>
        <end position="2811"/>
    </location>
</feature>
<dbReference type="GO" id="GO:0140359">
    <property type="term" value="F:ABC-type transporter activity"/>
    <property type="evidence" value="ECO:0007669"/>
    <property type="project" value="InterPro"/>
</dbReference>
<evidence type="ECO:0000256" key="4">
    <source>
        <dbReference type="ARBA" id="ARBA00022692"/>
    </source>
</evidence>
<dbReference type="SUPFAM" id="SSF56672">
    <property type="entry name" value="DNA/RNA polymerases"/>
    <property type="match status" value="1"/>
</dbReference>
<dbReference type="Pfam" id="PF00005">
    <property type="entry name" value="ABC_tran"/>
    <property type="match status" value="4"/>
</dbReference>
<keyword evidence="16" id="KW-0862">Zinc</keyword>
<keyword evidence="16" id="KW-0479">Metal-binding</keyword>
<feature type="transmembrane region" description="Helical" evidence="18">
    <location>
        <begin position="809"/>
        <end position="835"/>
    </location>
</feature>
<dbReference type="InterPro" id="IPR001878">
    <property type="entry name" value="Znf_CCHC"/>
</dbReference>
<keyword evidence="5" id="KW-0677">Repeat</keyword>
<dbReference type="PROSITE" id="PS50929">
    <property type="entry name" value="ABC_TM1F"/>
    <property type="match status" value="4"/>
</dbReference>
<dbReference type="CDD" id="cd18579">
    <property type="entry name" value="ABC_6TM_ABCC_D1"/>
    <property type="match status" value="2"/>
</dbReference>
<name>M8BJL3_AEGTA</name>
<feature type="transmembrane region" description="Helical" evidence="18">
    <location>
        <begin position="1023"/>
        <end position="1042"/>
    </location>
</feature>
<evidence type="ECO:0000313" key="19">
    <source>
        <dbReference type="EnsemblPlants" id="EMT21953"/>
    </source>
</evidence>
<keyword evidence="3" id="KW-0813">Transport</keyword>
<dbReference type="InterPro" id="IPR011527">
    <property type="entry name" value="ABC1_TM_dom"/>
</dbReference>
<evidence type="ECO:0000256" key="9">
    <source>
        <dbReference type="ARBA" id="ARBA00022989"/>
    </source>
</evidence>
<dbReference type="SUPFAM" id="SSF52540">
    <property type="entry name" value="P-loop containing nucleoside triphosphate hydrolases"/>
    <property type="match status" value="4"/>
</dbReference>
<evidence type="ECO:0000256" key="1">
    <source>
        <dbReference type="ARBA" id="ARBA00004141"/>
    </source>
</evidence>
<dbReference type="ExpressionAtlas" id="M8BJL3">
    <property type="expression patterns" value="baseline"/>
</dbReference>
<evidence type="ECO:0000256" key="3">
    <source>
        <dbReference type="ARBA" id="ARBA00022448"/>
    </source>
</evidence>
<feature type="transmembrane region" description="Helical" evidence="18">
    <location>
        <begin position="1566"/>
        <end position="1592"/>
    </location>
</feature>
<reference evidence="19" key="1">
    <citation type="submission" date="2015-06" db="UniProtKB">
        <authorList>
            <consortium name="EnsemblPlants"/>
        </authorList>
    </citation>
    <scope>IDENTIFICATION</scope>
</reference>
<dbReference type="PROSITE" id="PS00211">
    <property type="entry name" value="ABC_TRANSPORTER_1"/>
    <property type="match status" value="1"/>
</dbReference>
<dbReference type="PROSITE" id="PS50893">
    <property type="entry name" value="ABC_TRANSPORTER_2"/>
    <property type="match status" value="2"/>
</dbReference>
<dbReference type="Pfam" id="PF07727">
    <property type="entry name" value="RVT_2"/>
    <property type="match status" value="1"/>
</dbReference>
<dbReference type="Gene3D" id="3.40.50.300">
    <property type="entry name" value="P-loop containing nucleotide triphosphate hydrolases"/>
    <property type="match status" value="4"/>
</dbReference>
<comment type="similarity">
    <text evidence="2">Belongs to the ABC transporter superfamily. ABCC family. Conjugate transporter (TC 3.A.1.208) subfamily.</text>
</comment>
<dbReference type="CDD" id="cd18580">
    <property type="entry name" value="ABC_6TM_ABCC_D2"/>
    <property type="match status" value="1"/>
</dbReference>
<dbReference type="InterPro" id="IPR043502">
    <property type="entry name" value="DNA/RNA_pol_sf"/>
</dbReference>
<feature type="region of interest" description="Disordered" evidence="17">
    <location>
        <begin position="22"/>
        <end position="50"/>
    </location>
</feature>
<dbReference type="Gene3D" id="3.30.70.270">
    <property type="match status" value="1"/>
</dbReference>
<evidence type="ECO:0000256" key="16">
    <source>
        <dbReference type="PROSITE-ProRule" id="PRU00047"/>
    </source>
</evidence>
<keyword evidence="16" id="KW-0863">Zinc-finger</keyword>
<feature type="transmembrane region" description="Helical" evidence="18">
    <location>
        <begin position="291"/>
        <end position="318"/>
    </location>
</feature>
<proteinExistence type="inferred from homology"/>
<evidence type="ECO:0000256" key="17">
    <source>
        <dbReference type="SAM" id="MobiDB-lite"/>
    </source>
</evidence>
<protein>
    <recommendedName>
        <fullName evidence="12">ABC transporter C family member 13</fullName>
    </recommendedName>
    <alternativeName>
        <fullName evidence="14">Multidrug resistance-associated protein 13</fullName>
    </alternativeName>
    <alternativeName>
        <fullName evidence="15">OsMRP5</fullName>
    </alternativeName>
    <alternativeName>
        <fullName evidence="13">Protein LOW PHYTIC ACID 2</fullName>
    </alternativeName>
</protein>
<comment type="function">
    <text evidence="11">ABC transporter that may affect phytic acid transport and compartmentalization. May function directly or indirectly in removing phytic acid from the cytosol or in vesicle trafficking. Required for phytic acid accumulation in developing seeds. Phytic acid is the primary storage form of phosphorus in cereal grains and other plant seeds.</text>
</comment>
<dbReference type="SMART" id="SM00382">
    <property type="entry name" value="AAA"/>
    <property type="match status" value="3"/>
</dbReference>
<evidence type="ECO:0000256" key="12">
    <source>
        <dbReference type="ARBA" id="ARBA00068520"/>
    </source>
</evidence>
<dbReference type="InterPro" id="IPR013103">
    <property type="entry name" value="RVT_2"/>
</dbReference>
<organism evidence="19">
    <name type="scientific">Aegilops tauschii</name>
    <name type="common">Tausch's goatgrass</name>
    <name type="synonym">Aegilops squarrosa</name>
    <dbReference type="NCBI Taxonomy" id="37682"/>
    <lineage>
        <taxon>Eukaryota</taxon>
        <taxon>Viridiplantae</taxon>
        <taxon>Streptophyta</taxon>
        <taxon>Embryophyta</taxon>
        <taxon>Tracheophyta</taxon>
        <taxon>Spermatophyta</taxon>
        <taxon>Magnoliopsida</taxon>
        <taxon>Liliopsida</taxon>
        <taxon>Poales</taxon>
        <taxon>Poaceae</taxon>
        <taxon>BOP clade</taxon>
        <taxon>Pooideae</taxon>
        <taxon>Triticodae</taxon>
        <taxon>Triticeae</taxon>
        <taxon>Triticinae</taxon>
        <taxon>Aegilops</taxon>
    </lineage>
</organism>
<dbReference type="Gene3D" id="1.20.1560.10">
    <property type="entry name" value="ABC transporter type 1, transmembrane domain"/>
    <property type="match status" value="4"/>
</dbReference>
<feature type="transmembrane region" description="Helical" evidence="18">
    <location>
        <begin position="1707"/>
        <end position="1728"/>
    </location>
</feature>
<accession>M8BJL3</accession>
<feature type="transmembrane region" description="Helical" evidence="18">
    <location>
        <begin position="1604"/>
        <end position="1622"/>
    </location>
</feature>
<feature type="region of interest" description="Disordered" evidence="17">
    <location>
        <begin position="2176"/>
        <end position="2253"/>
    </location>
</feature>
<dbReference type="InterPro" id="IPR003593">
    <property type="entry name" value="AAA+_ATPase"/>
</dbReference>
<evidence type="ECO:0000256" key="6">
    <source>
        <dbReference type="ARBA" id="ARBA00022741"/>
    </source>
</evidence>
<dbReference type="InterPro" id="IPR017871">
    <property type="entry name" value="ABC_transporter-like_CS"/>
</dbReference>
<dbReference type="Pfam" id="PF00664">
    <property type="entry name" value="ABC_membrane"/>
    <property type="match status" value="4"/>
</dbReference>
<dbReference type="InterPro" id="IPR036640">
    <property type="entry name" value="ABC1_TM_sf"/>
</dbReference>
<feature type="region of interest" description="Disordered" evidence="17">
    <location>
        <begin position="2031"/>
        <end position="2099"/>
    </location>
</feature>
<dbReference type="PANTHER" id="PTHR24223">
    <property type="entry name" value="ATP-BINDING CASSETTE SUB-FAMILY C"/>
    <property type="match status" value="1"/>
</dbReference>
<dbReference type="CDD" id="cd03244">
    <property type="entry name" value="ABCC_MRP_domain2"/>
    <property type="match status" value="1"/>
</dbReference>
<feature type="compositionally biased region" description="Pro residues" evidence="17">
    <location>
        <begin position="34"/>
        <end position="43"/>
    </location>
</feature>
<dbReference type="FunFam" id="3.40.50.300:FF:000169">
    <property type="entry name" value="ABC transporter C family member 3"/>
    <property type="match status" value="1"/>
</dbReference>
<dbReference type="GO" id="GO:0005524">
    <property type="term" value="F:ATP binding"/>
    <property type="evidence" value="ECO:0007669"/>
    <property type="project" value="UniProtKB-KW"/>
</dbReference>
<comment type="subcellular location">
    <subcellularLocation>
        <location evidence="1">Membrane</location>
        <topology evidence="1">Multi-pass membrane protein</topology>
    </subcellularLocation>
</comment>
<feature type="transmembrane region" description="Helical" evidence="18">
    <location>
        <begin position="382"/>
        <end position="402"/>
    </location>
</feature>
<dbReference type="GO" id="GO:0008270">
    <property type="term" value="F:zinc ion binding"/>
    <property type="evidence" value="ECO:0007669"/>
    <property type="project" value="UniProtKB-KW"/>
</dbReference>
<feature type="compositionally biased region" description="Low complexity" evidence="17">
    <location>
        <begin position="2078"/>
        <end position="2095"/>
    </location>
</feature>
<keyword evidence="8" id="KW-1278">Translocase</keyword>
<keyword evidence="4 18" id="KW-0812">Transmembrane</keyword>
<dbReference type="FunFam" id="1.20.1560.10:FF:000002">
    <property type="entry name" value="ABC transporter C family member 5"/>
    <property type="match status" value="1"/>
</dbReference>
<evidence type="ECO:0000256" key="2">
    <source>
        <dbReference type="ARBA" id="ARBA00009726"/>
    </source>
</evidence>
<dbReference type="FunFam" id="1.20.1560.10:FF:000003">
    <property type="entry name" value="ABC transporter C family member 10"/>
    <property type="match status" value="2"/>
</dbReference>
<dbReference type="FunFam" id="3.40.50.300:FF:000923">
    <property type="entry name" value="ABC transporter C family member 10"/>
    <property type="match status" value="1"/>
</dbReference>
<dbReference type="InterPro" id="IPR050173">
    <property type="entry name" value="ABC_transporter_C-like"/>
</dbReference>
<dbReference type="InterPro" id="IPR043128">
    <property type="entry name" value="Rev_trsase/Diguanyl_cyclase"/>
</dbReference>
<dbReference type="GO" id="GO:0003676">
    <property type="term" value="F:nucleic acid binding"/>
    <property type="evidence" value="ECO:0007669"/>
    <property type="project" value="InterPro"/>
</dbReference>
<sequence length="3041" mass="337367">MACLLSSHTTFDYLVRTNLRPHPSPGTQGLAPASPLPTSPPSLPSWSARAPPMDAALAGPVLTHINVGRGGEVADSESQVTPFAKAGFFSKMSFWWLNPLMKMGYKKPLQDKDMPLLGATDRAHNQYSVFMEKLNAKKRPPSHAAPSFFWTIVSCHMHAILASGFFALLKVLTVTAGPVILKAFINVSVGKGNFKHEGYVLAALLFVCKCCESLSQRQWYFRTRRLGLQVRSLLSAAIYKKQQKLSNAAKMKHSSGNIMNYVIVDAYRIGESPYWFHQTWTTSVQLCISLVILYDAVGAAMISSLVVIVMTVLSNVPLARLQHKSKSKLMEAQDVRLKAMSESLVHMKVLKLYAWESHFKKVIEGLRKVEYKWLSAFQLRRAYNIFMFLSSPVLVSAATFLTCYLLKIPLNASSVFTFVATLHLVQDPIRLVPEVIAAVIQAKVAFTRISKFLDAPELNGQVRKKFCVGIDYPIAMNSCSFSWDERTSKQTLKNINLIVKGGEKIAICGEVGSGKSTLLAAVLGEVPKIEGMIQVCGKMAYVSQNAWIQSGTVQENILFGSPMDGERYHNTIARCSLVKDLETLPYGDCTQIGERGINLSGGQKQRVQLARALYQNADIYLLDDPFSAVDAHTATSLFNEYVMSALSDKTVLLVTHQVDFLPVFDSILLMSDGEVIRSAPYQDLLADCEEFKDLVNAHKDTTGVSDLNNNIPTQRPEEVSIKEKHDICGSRYTESVKLSPADQLIKKEERETGDAGVKPYMLYLRQNKGLLYFSLCMISYTMFVAGQILQNSWMAANVQNPRVSTLKLISVYIIIGVCTMFFLLLRSFVVVVLGIQTSRSLFSQLLNSLFRAPMSFFDSTPLGRVLSRVSLDLSIVDLDVPFSFAFSLGASLSAFSNLGVLVAITWQVLFVSVPVIVLAIWLQRYYLASAKELMRINGTTKSDLANHLGESISGAITIRAFEEEDRFFAKNLDLVDKNASPYFCNFAATEWLIQRLEILSTAVLSFSAFIMALLPQGTFSPGFVGMALSYGLSLNFAFVVSIEMQCKLANQIISVERVNQYMDIQSEAAEVVEENRPLSDWPQNGNVDIRDLKIRYRKDAPLVLHGITCRLEGGDKIGIVGRTGSGKTTLIGALFRLVEPAEGRIIIDSVDISTIGLHDLRSHLGIIPQDPTLFQGTVRYNLDPLGKFSDQQIWEVLDKCQLLEAVQEKEQGLDSHVVEDGSNWSMGQRQLFCLGRALLRRCRILVLDEATASIDNATDAILQKTIRTEFKYCTVITVAHRIPTVMDCDMVLAMSDAWYRPGHRRGRVWSGSCATGRWRLAGSGEKVELRLLLIRRGVGGAERLLRAAEEITKLAHTNISSPHVVSDVLEVAVYASTESCSAAARSWLCHVRRGIGFPVLWTAVTPTADASPPVRSLERLLVLPLFAPGALLCFFDDPPGSFPSVSRCPRKGAVQRMWSLSTWEQQRLRTQMGSLTDEEVADSESQVTPFAKAGVFSKMSFWWLNPLMKMGYKKPLEDKDMPLLGATDRACNQYSMFMEKLNGKKQSSSHATPSFFWTIVSCHRRAILVSGFFALLRVLAVSTGPIILKAFINVSLGKGTFKHEGYVLAALLFICKCCESLSQRQWYFRTRRLGLQVRSLLSAAIYKKQQKLSNAAKMKHSSGNIINYVTVDAYRIGESPYWFHQTWTTSVQLCIALAILYNAVGAAMISSLVVIILTVLCNVPLARLQHKCKTKLMEAQDVRLKAMSESLVHMKILKLYAWEVHFKKVIEGLRKVEYKLLSAFQLMRAYNSFMFWSSPVLVSAATFLTCYLLKIPLDASNVFTFVATLRLVQEPIRLVPEVIAVVIQAKVAFTWISKFLDAPELNGQVRKKYFVGIDYRIEMNLCSFSWDENTSKPTLKNINLIVKGGEKIAICGERYQKLKAWYGFLLTSYVKEIAATSIVFFVGIDYRIEMNLCSFSWDENTSKPTLKNINLIVKGGEKIAICGEVGSGKSTLLAAVLGEVPKTEGMMSNFDQRVALFQGAGTGGGFKSSANIATRGRGGGGSRYRGPPHHKGKSSGGGNSGGQNGNNMRGGGRPSSNNNRGRRTSSSNSNRSRPDAVRCQICGNLGHSAKDCWYRFEDDDDASSQDEKVAGAAEASYGVDTNWYVDSGATNHITGELEKVTMREKYRGQDHIHTASGEDGNGAEHGEGITENASPVATEDPADTAAGAAGASGAPGRSASGLSGPEARSSVVANDAASSDQPRTRLQKGVIQPVNYKQITKFGLACTTGEPGTLDEALGDTRWKKAMEEEYMTLQKNKTWHLVSPRRGKNLIDCKWVYRIKRKSDGTIDRYKARLVAKGFKQRYGIDYEDTFSPVVKAATIRLVLSIAVSRGWSLRQLDVQNAFLHGVLKEEVYMKQPPGFENKDKPFHVCKLDNALYGLKQAPRAWYSHLSQKLQALGFVPSKSDTSLFIYNKLKTSIFVLIYVDDIIVTSSSNEAVTGSLKDLSAEFALKDLGDLHFFLGIEVKKTEDGLHLSQEKYAADLVRRAGLQGCKASPTPLSSTEKLSLEEGDLLGQEDSTRYRSLVGALQYLTLTRPDISFAVNKVCQFLHAPTTVHLTAAKRIVRYVKNTMSLGLTFTKSSSTLVSAFSDSDWAGCIDDRRSTGGFAVFFGPNLISWCVKKQATVSRSSTEAEYKALANATAEIIWVQSMLRELGVKHTKTPCLWCDNLGATYLSANPVFHARTKHIKIDFHFVRERVARRQLDIRFVHSRDQVSSDLSIIDLDFPFAFALSLGGSLIAYSNLGVLVVITWQVLFIAVPMIVLAIWLQRYYLASAKELMRINGTTKSALANHLGESISGAITIRAFEEEHRFFAKKLDLVDRNASLYFYNFAATEWLIQRLEIMSAVVLSFSALVMALLPQGTFGPDWPQNGNVEIRDLKIRYRIDLPLVLDGITCKFEGGDKIDIVGRTGSGKTTFIDALFRLVEPAEGKVIIDYVGITMIGLHDLRSCLGIIPQDPTLFQGTIRYNLDPLGQFLDEQIWEVRLYTTNNVDFSHLT</sequence>
<dbReference type="PROSITE" id="PS50158">
    <property type="entry name" value="ZF_CCHC"/>
    <property type="match status" value="1"/>
</dbReference>
<feature type="transmembrane region" description="Helical" evidence="18">
    <location>
        <begin position="998"/>
        <end position="1017"/>
    </location>
</feature>
<feature type="transmembrane region" description="Helical" evidence="18">
    <location>
        <begin position="770"/>
        <end position="789"/>
    </location>
</feature>
<evidence type="ECO:0000256" key="10">
    <source>
        <dbReference type="ARBA" id="ARBA00023136"/>
    </source>
</evidence>
<dbReference type="GO" id="GO:0016020">
    <property type="term" value="C:membrane"/>
    <property type="evidence" value="ECO:0007669"/>
    <property type="project" value="UniProtKB-SubCell"/>
</dbReference>
<dbReference type="CDD" id="cd09272">
    <property type="entry name" value="RNase_HI_RT_Ty1"/>
    <property type="match status" value="1"/>
</dbReference>
<dbReference type="SUPFAM" id="SSF90123">
    <property type="entry name" value="ABC transporter transmembrane region"/>
    <property type="match status" value="4"/>
</dbReference>
<evidence type="ECO:0000256" key="7">
    <source>
        <dbReference type="ARBA" id="ARBA00022840"/>
    </source>
</evidence>
<dbReference type="CDD" id="cd03250">
    <property type="entry name" value="ABCC_MRP_domain1"/>
    <property type="match status" value="1"/>
</dbReference>
<evidence type="ECO:0000256" key="11">
    <source>
        <dbReference type="ARBA" id="ARBA00057614"/>
    </source>
</evidence>
<keyword evidence="9 18" id="KW-1133">Transmembrane helix</keyword>
<dbReference type="EnsemblPlants" id="EMT21953">
    <property type="protein sequence ID" value="EMT21953"/>
    <property type="gene ID" value="F775_20372"/>
</dbReference>
<dbReference type="InterPro" id="IPR044746">
    <property type="entry name" value="ABCC_6TM_D1"/>
</dbReference>
<evidence type="ECO:0000256" key="15">
    <source>
        <dbReference type="ARBA" id="ARBA00082971"/>
    </source>
</evidence>
<feature type="transmembrane region" description="Helical" evidence="18">
    <location>
        <begin position="1793"/>
        <end position="1814"/>
    </location>
</feature>
<feature type="compositionally biased region" description="Gly residues" evidence="17">
    <location>
        <begin position="2058"/>
        <end position="2077"/>
    </location>
</feature>
<keyword evidence="10 18" id="KW-0472">Membrane</keyword>
<dbReference type="InterPro" id="IPR027417">
    <property type="entry name" value="P-loop_NTPase"/>
</dbReference>
<evidence type="ECO:0000256" key="18">
    <source>
        <dbReference type="SAM" id="Phobius"/>
    </source>
</evidence>
<dbReference type="PANTHER" id="PTHR24223:SF366">
    <property type="entry name" value="ABC TRANSPORTER C FAMILY MEMBER 10"/>
    <property type="match status" value="1"/>
</dbReference>
<feature type="compositionally biased region" description="Low complexity" evidence="17">
    <location>
        <begin position="2209"/>
        <end position="2244"/>
    </location>
</feature>
<feature type="transmembrane region" description="Helical" evidence="18">
    <location>
        <begin position="898"/>
        <end position="922"/>
    </location>
</feature>
<dbReference type="InterPro" id="IPR003439">
    <property type="entry name" value="ABC_transporter-like_ATP-bd"/>
</dbReference>
<dbReference type="InterPro" id="IPR044726">
    <property type="entry name" value="ABCC_6TM_D2"/>
</dbReference>